<gene>
    <name evidence="1" type="ORF">CLSA_c29220</name>
</gene>
<proteinExistence type="predicted"/>
<evidence type="ECO:0000313" key="1">
    <source>
        <dbReference type="EMBL" id="AGX43889.1"/>
    </source>
</evidence>
<accession>U5MT17</accession>
<dbReference type="RefSeq" id="WP_022747034.1">
    <property type="nucleotide sequence ID" value="NC_022571.1"/>
</dbReference>
<dbReference type="KEGG" id="csb:CLSA_c29220"/>
<dbReference type="AlphaFoldDB" id="U5MT17"/>
<organism evidence="1 2">
    <name type="scientific">Clostridium saccharobutylicum DSM 13864</name>
    <dbReference type="NCBI Taxonomy" id="1345695"/>
    <lineage>
        <taxon>Bacteria</taxon>
        <taxon>Bacillati</taxon>
        <taxon>Bacillota</taxon>
        <taxon>Clostridia</taxon>
        <taxon>Eubacteriales</taxon>
        <taxon>Clostridiaceae</taxon>
        <taxon>Clostridium</taxon>
    </lineage>
</organism>
<protein>
    <submittedName>
        <fullName evidence="1">Uncharacterized protein</fullName>
    </submittedName>
</protein>
<sequence>MKKMSDLVPEEAGKEINVGIWHEHTPYENKLELWDGVPLGEDGIQRDRLSICLIYSMGLKHLLEILPNGSKSELLKLLKEEQS</sequence>
<dbReference type="OrthoDB" id="2887576at2"/>
<dbReference type="EMBL" id="CP006721">
    <property type="protein sequence ID" value="AGX43889.1"/>
    <property type="molecule type" value="Genomic_DNA"/>
</dbReference>
<dbReference type="HOGENOM" id="CLU_2536730_0_0_9"/>
<keyword evidence="2" id="KW-1185">Reference proteome</keyword>
<dbReference type="PATRIC" id="fig|1345695.10.peg.1004"/>
<dbReference type="Proteomes" id="UP000017118">
    <property type="component" value="Chromosome"/>
</dbReference>
<name>U5MT17_CLOSA</name>
<evidence type="ECO:0000313" key="2">
    <source>
        <dbReference type="Proteomes" id="UP000017118"/>
    </source>
</evidence>
<dbReference type="GeneID" id="55475308"/>
<reference evidence="1 2" key="1">
    <citation type="journal article" date="2013" name="Genome Announc.">
        <title>Complete Genome Sequence of the Solvent Producer Clostridium saccharobutylicum NCP262 (DSM 13864).</title>
        <authorList>
            <person name="Poehlein A."/>
            <person name="Hartwich K."/>
            <person name="Krabben P."/>
            <person name="Ehrenreich A."/>
            <person name="Liebl W."/>
            <person name="Durre P."/>
            <person name="Gottschalk G."/>
            <person name="Daniel R."/>
        </authorList>
    </citation>
    <scope>NUCLEOTIDE SEQUENCE [LARGE SCALE GENOMIC DNA]</scope>
    <source>
        <strain evidence="1">DSM 13864</strain>
    </source>
</reference>